<evidence type="ECO:0000313" key="1">
    <source>
        <dbReference type="EMBL" id="KIW69598.1"/>
    </source>
</evidence>
<proteinExistence type="predicted"/>
<dbReference type="AlphaFoldDB" id="A0A0D2FN12"/>
<protein>
    <submittedName>
        <fullName evidence="1">Uncharacterized protein</fullName>
    </submittedName>
</protein>
<evidence type="ECO:0000313" key="2">
    <source>
        <dbReference type="Proteomes" id="UP000054266"/>
    </source>
</evidence>
<dbReference type="Proteomes" id="UP000054266">
    <property type="component" value="Unassembled WGS sequence"/>
</dbReference>
<sequence length="102" mass="11388">MSTFNGSLSCEVHYIVVEKLVAAAKEAKHSDTCSVARETLLNLRLTSREFADIAIATAVLFENLEFQATRDNLTRLKQTNVASFAPFVKEPSFLPTFYSAKR</sequence>
<keyword evidence="2" id="KW-1185">Reference proteome</keyword>
<accession>A0A0D2FN12</accession>
<gene>
    <name evidence="1" type="ORF">PV04_05468</name>
</gene>
<dbReference type="HOGENOM" id="CLU_2277157_0_0_1"/>
<organism evidence="1 2">
    <name type="scientific">Phialophora macrospora</name>
    <dbReference type="NCBI Taxonomy" id="1851006"/>
    <lineage>
        <taxon>Eukaryota</taxon>
        <taxon>Fungi</taxon>
        <taxon>Dikarya</taxon>
        <taxon>Ascomycota</taxon>
        <taxon>Pezizomycotina</taxon>
        <taxon>Eurotiomycetes</taxon>
        <taxon>Chaetothyriomycetidae</taxon>
        <taxon>Chaetothyriales</taxon>
        <taxon>Herpotrichiellaceae</taxon>
        <taxon>Phialophora</taxon>
    </lineage>
</organism>
<dbReference type="EMBL" id="KN846958">
    <property type="protein sequence ID" value="KIW69598.1"/>
    <property type="molecule type" value="Genomic_DNA"/>
</dbReference>
<name>A0A0D2FN12_9EURO</name>
<reference evidence="1 2" key="1">
    <citation type="submission" date="2015-01" db="EMBL/GenBank/DDBJ databases">
        <title>The Genome Sequence of Capronia semiimmersa CBS27337.</title>
        <authorList>
            <consortium name="The Broad Institute Genomics Platform"/>
            <person name="Cuomo C."/>
            <person name="de Hoog S."/>
            <person name="Gorbushina A."/>
            <person name="Stielow B."/>
            <person name="Teixiera M."/>
            <person name="Abouelleil A."/>
            <person name="Chapman S.B."/>
            <person name="Priest M."/>
            <person name="Young S.K."/>
            <person name="Wortman J."/>
            <person name="Nusbaum C."/>
            <person name="Birren B."/>
        </authorList>
    </citation>
    <scope>NUCLEOTIDE SEQUENCE [LARGE SCALE GENOMIC DNA]</scope>
    <source>
        <strain evidence="1 2">CBS 27337</strain>
    </source>
</reference>